<dbReference type="SMART" id="SM00345">
    <property type="entry name" value="HTH_GNTR"/>
    <property type="match status" value="1"/>
</dbReference>
<dbReference type="CDD" id="cd00609">
    <property type="entry name" value="AAT_like"/>
    <property type="match status" value="1"/>
</dbReference>
<keyword evidence="10" id="KW-0804">Transcription</keyword>
<feature type="domain" description="HTH gntR-type" evidence="11">
    <location>
        <begin position="11"/>
        <end position="79"/>
    </location>
</feature>
<comment type="subunit">
    <text evidence="4">Homodimer.</text>
</comment>
<dbReference type="InterPro" id="IPR015422">
    <property type="entry name" value="PyrdxlP-dep_Trfase_small"/>
</dbReference>
<evidence type="ECO:0000256" key="2">
    <source>
        <dbReference type="ARBA" id="ARBA00005384"/>
    </source>
</evidence>
<sequence>MHVTIKRETDTPAYMQIFEQIRRQILSGELLSGFRLPPERKLAESLGVNRTTVVNAYRKLKAEGLIGSQVGRGTVVLSYPQEDLNSGTGNMQEPVWNQVFSQYSNGFDSCIVKDLLTLASRKDVISFATGIASPETGPIQALAGIEHEIVEKKNYRALLHTPTEGFSSLREAVCGLMQKRGVSCQWDETMLLSGSQQGIDLAARIMIDPGDVVVVEEPSFFPAVQAFKTMGARIMGIPIDDRGMRVDVLEQLLHRYRPKLIYTIPTFHNPSGTEMELERRRQLVELAYKYRVLIIEDDAYGDLCYEGRALPALKSLDHDGYVVYLSTFSKTVYSGLRLGWMVAHKEVVKKFAAAKQVMDLHSSSLSQWIVERFIASGGLDAHIPKVCREYRIKRDTMYDALSKYAPADLIWNRPRGGYYIWCKLPPGISAAKLISKAAERKVVFVPGSPFFSSGQGDDFLRLNFTFAPRKDVDEGVQRLCEAMKELLDNSDHQEIGPDLEINPIV</sequence>
<evidence type="ECO:0000256" key="10">
    <source>
        <dbReference type="ARBA" id="ARBA00023163"/>
    </source>
</evidence>
<proteinExistence type="inferred from homology"/>
<dbReference type="Gene3D" id="3.90.1150.10">
    <property type="entry name" value="Aspartate Aminotransferase, domain 1"/>
    <property type="match status" value="1"/>
</dbReference>
<dbReference type="FunFam" id="3.40.640.10:FF:000053">
    <property type="entry name" value="Aminotransferase, class I"/>
    <property type="match status" value="1"/>
</dbReference>
<keyword evidence="9" id="KW-0238">DNA-binding</keyword>
<protein>
    <submittedName>
        <fullName evidence="12">Transcriptional regulator</fullName>
    </submittedName>
</protein>
<dbReference type="KEGG" id="fwa:DCMF_20145"/>
<dbReference type="InterPro" id="IPR051446">
    <property type="entry name" value="HTH_trans_reg/aminotransferase"/>
</dbReference>
<dbReference type="PRINTS" id="PR00035">
    <property type="entry name" value="HTHGNTR"/>
</dbReference>
<dbReference type="EMBL" id="CP017634">
    <property type="protein sequence ID" value="ATW26768.1"/>
    <property type="molecule type" value="Genomic_DNA"/>
</dbReference>
<dbReference type="OrthoDB" id="9808770at2"/>
<comment type="similarity">
    <text evidence="3">Belongs to the class-I pyridoxal-phosphate-dependent aminotransferase family.</text>
</comment>
<dbReference type="InterPro" id="IPR004839">
    <property type="entry name" value="Aminotransferase_I/II_large"/>
</dbReference>
<dbReference type="SUPFAM" id="SSF46785">
    <property type="entry name" value="Winged helix' DNA-binding domain"/>
    <property type="match status" value="1"/>
</dbReference>
<accession>A0A3G1KW97</accession>
<evidence type="ECO:0000256" key="6">
    <source>
        <dbReference type="ARBA" id="ARBA00022679"/>
    </source>
</evidence>
<evidence type="ECO:0000256" key="1">
    <source>
        <dbReference type="ARBA" id="ARBA00001933"/>
    </source>
</evidence>
<evidence type="ECO:0000256" key="5">
    <source>
        <dbReference type="ARBA" id="ARBA00022576"/>
    </source>
</evidence>
<dbReference type="Pfam" id="PF00392">
    <property type="entry name" value="GntR"/>
    <property type="match status" value="1"/>
</dbReference>
<evidence type="ECO:0000313" key="12">
    <source>
        <dbReference type="EMBL" id="ATW26768.1"/>
    </source>
</evidence>
<dbReference type="InterPro" id="IPR036390">
    <property type="entry name" value="WH_DNA-bd_sf"/>
</dbReference>
<dbReference type="InterPro" id="IPR015421">
    <property type="entry name" value="PyrdxlP-dep_Trfase_major"/>
</dbReference>
<name>A0A3G1KW97_FORW1</name>
<evidence type="ECO:0000256" key="8">
    <source>
        <dbReference type="ARBA" id="ARBA00023015"/>
    </source>
</evidence>
<dbReference type="CDD" id="cd07377">
    <property type="entry name" value="WHTH_GntR"/>
    <property type="match status" value="1"/>
</dbReference>
<evidence type="ECO:0000256" key="7">
    <source>
        <dbReference type="ARBA" id="ARBA00022898"/>
    </source>
</evidence>
<evidence type="ECO:0000259" key="11">
    <source>
        <dbReference type="PROSITE" id="PS50949"/>
    </source>
</evidence>
<dbReference type="Proteomes" id="UP000323521">
    <property type="component" value="Chromosome"/>
</dbReference>
<evidence type="ECO:0000256" key="4">
    <source>
        <dbReference type="ARBA" id="ARBA00011738"/>
    </source>
</evidence>
<evidence type="ECO:0000256" key="3">
    <source>
        <dbReference type="ARBA" id="ARBA00007441"/>
    </source>
</evidence>
<keyword evidence="7" id="KW-0663">Pyridoxal phosphate</keyword>
<dbReference type="InterPro" id="IPR000524">
    <property type="entry name" value="Tscrpt_reg_HTH_GntR"/>
</dbReference>
<organism evidence="12 13">
    <name type="scientific">Formimonas warabiya</name>
    <dbReference type="NCBI Taxonomy" id="1761012"/>
    <lineage>
        <taxon>Bacteria</taxon>
        <taxon>Bacillati</taxon>
        <taxon>Bacillota</taxon>
        <taxon>Clostridia</taxon>
        <taxon>Eubacteriales</taxon>
        <taxon>Peptococcaceae</taxon>
        <taxon>Candidatus Formimonas</taxon>
    </lineage>
</organism>
<dbReference type="PANTHER" id="PTHR46577:SF2">
    <property type="entry name" value="TRANSCRIPTIONAL REGULATORY PROTEIN"/>
    <property type="match status" value="1"/>
</dbReference>
<keyword evidence="8" id="KW-0805">Transcription regulation</keyword>
<dbReference type="SUPFAM" id="SSF53383">
    <property type="entry name" value="PLP-dependent transferases"/>
    <property type="match status" value="1"/>
</dbReference>
<dbReference type="AlphaFoldDB" id="A0A3G1KW97"/>
<comment type="similarity">
    <text evidence="2">In the C-terminal section; belongs to the class-I pyridoxal-phosphate-dependent aminotransferase family.</text>
</comment>
<dbReference type="GO" id="GO:0008483">
    <property type="term" value="F:transaminase activity"/>
    <property type="evidence" value="ECO:0007669"/>
    <property type="project" value="UniProtKB-KW"/>
</dbReference>
<dbReference type="GO" id="GO:0003700">
    <property type="term" value="F:DNA-binding transcription factor activity"/>
    <property type="evidence" value="ECO:0007669"/>
    <property type="project" value="InterPro"/>
</dbReference>
<dbReference type="InterPro" id="IPR015424">
    <property type="entry name" value="PyrdxlP-dep_Trfase"/>
</dbReference>
<keyword evidence="13" id="KW-1185">Reference proteome</keyword>
<gene>
    <name evidence="12" type="ORF">DCMF_20145</name>
</gene>
<dbReference type="Gene3D" id="3.40.640.10">
    <property type="entry name" value="Type I PLP-dependent aspartate aminotransferase-like (Major domain)"/>
    <property type="match status" value="1"/>
</dbReference>
<keyword evidence="5" id="KW-0032">Aminotransferase</keyword>
<comment type="cofactor">
    <cofactor evidence="1">
        <name>pyridoxal 5'-phosphate</name>
        <dbReference type="ChEBI" id="CHEBI:597326"/>
    </cofactor>
</comment>
<dbReference type="InterPro" id="IPR036388">
    <property type="entry name" value="WH-like_DNA-bd_sf"/>
</dbReference>
<dbReference type="PROSITE" id="PS50949">
    <property type="entry name" value="HTH_GNTR"/>
    <property type="match status" value="1"/>
</dbReference>
<dbReference type="GO" id="GO:0003677">
    <property type="term" value="F:DNA binding"/>
    <property type="evidence" value="ECO:0007669"/>
    <property type="project" value="UniProtKB-KW"/>
</dbReference>
<evidence type="ECO:0000313" key="13">
    <source>
        <dbReference type="Proteomes" id="UP000323521"/>
    </source>
</evidence>
<evidence type="ECO:0000256" key="9">
    <source>
        <dbReference type="ARBA" id="ARBA00023125"/>
    </source>
</evidence>
<dbReference type="Gene3D" id="1.10.10.10">
    <property type="entry name" value="Winged helix-like DNA-binding domain superfamily/Winged helix DNA-binding domain"/>
    <property type="match status" value="1"/>
</dbReference>
<dbReference type="GO" id="GO:0030170">
    <property type="term" value="F:pyridoxal phosphate binding"/>
    <property type="evidence" value="ECO:0007669"/>
    <property type="project" value="InterPro"/>
</dbReference>
<keyword evidence="6" id="KW-0808">Transferase</keyword>
<reference evidence="12 13" key="1">
    <citation type="submission" date="2016-10" db="EMBL/GenBank/DDBJ databases">
        <title>Complete Genome Sequence of Peptococcaceae strain DCMF.</title>
        <authorList>
            <person name="Edwards R.J."/>
            <person name="Holland S.I."/>
            <person name="Deshpande N.P."/>
            <person name="Wong Y.K."/>
            <person name="Ertan H."/>
            <person name="Manefield M."/>
            <person name="Russell T.L."/>
            <person name="Lee M.J."/>
        </authorList>
    </citation>
    <scope>NUCLEOTIDE SEQUENCE [LARGE SCALE GENOMIC DNA]</scope>
    <source>
        <strain evidence="12 13">DCMF</strain>
    </source>
</reference>
<dbReference type="Pfam" id="PF00155">
    <property type="entry name" value="Aminotran_1_2"/>
    <property type="match status" value="1"/>
</dbReference>
<dbReference type="RefSeq" id="WP_148136087.1">
    <property type="nucleotide sequence ID" value="NZ_CP017634.1"/>
</dbReference>
<dbReference type="PANTHER" id="PTHR46577">
    <property type="entry name" value="HTH-TYPE TRANSCRIPTIONAL REGULATORY PROTEIN GABR"/>
    <property type="match status" value="1"/>
</dbReference>